<comment type="similarity">
    <text evidence="1">Belongs to the LysR transcriptional regulatory family.</text>
</comment>
<dbReference type="InterPro" id="IPR005119">
    <property type="entry name" value="LysR_subst-bd"/>
</dbReference>
<dbReference type="SUPFAM" id="SSF46785">
    <property type="entry name" value="Winged helix' DNA-binding domain"/>
    <property type="match status" value="1"/>
</dbReference>
<dbReference type="CDD" id="cd08422">
    <property type="entry name" value="PBP2_CrgA_like"/>
    <property type="match status" value="1"/>
</dbReference>
<comment type="caution">
    <text evidence="6">The sequence shown here is derived from an EMBL/GenBank/DDBJ whole genome shotgun (WGS) entry which is preliminary data.</text>
</comment>
<dbReference type="PROSITE" id="PS50931">
    <property type="entry name" value="HTH_LYSR"/>
    <property type="match status" value="1"/>
</dbReference>
<dbReference type="AlphaFoldDB" id="A0A367S2V7"/>
<evidence type="ECO:0000256" key="2">
    <source>
        <dbReference type="ARBA" id="ARBA00023015"/>
    </source>
</evidence>
<organism evidence="6 7">
    <name type="scientific">Nostoc punctiforme NIES-2108</name>
    <dbReference type="NCBI Taxonomy" id="1356359"/>
    <lineage>
        <taxon>Bacteria</taxon>
        <taxon>Bacillati</taxon>
        <taxon>Cyanobacteriota</taxon>
        <taxon>Cyanophyceae</taxon>
        <taxon>Nostocales</taxon>
        <taxon>Nostocaceae</taxon>
        <taxon>Nostoc</taxon>
    </lineage>
</organism>
<dbReference type="InterPro" id="IPR036390">
    <property type="entry name" value="WH_DNA-bd_sf"/>
</dbReference>
<evidence type="ECO:0000256" key="3">
    <source>
        <dbReference type="ARBA" id="ARBA00023125"/>
    </source>
</evidence>
<sequence>MDKLKSLMIFIRSAQSGSFSEAARHLGMAPSAVSRAVLRLEDDLGVRLLQRTTRSLTLTEDGNRFYQRCQQILNDLEEAELEVKQSQSMPLGTLRLDLSFVFGKIHIAPALLQFITQYPKLNLNVSFNDRTIDLIEEGIDATVRIGMSSDSRLIMHHLATARYITCASPQYLAQYGTPTTPTELLQHRCVNFIYPQTGREPKWKFEQDGKAIDLSVDSYLRFDNSEVILEAVIQGAGVVQFPKFIAAKAIARGDLQPILQSYATQVGLPISVLYPQKRYLCAKVRVFVEFMTELTGALKRVDVVD</sequence>
<dbReference type="Pfam" id="PF00126">
    <property type="entry name" value="HTH_1"/>
    <property type="match status" value="1"/>
</dbReference>
<reference evidence="6 7" key="1">
    <citation type="submission" date="2016-04" db="EMBL/GenBank/DDBJ databases">
        <authorList>
            <person name="Evans L.H."/>
            <person name="Alamgir A."/>
            <person name="Owens N."/>
            <person name="Weber N.D."/>
            <person name="Virtaneva K."/>
            <person name="Barbian K."/>
            <person name="Babar A."/>
            <person name="Rosenke K."/>
        </authorList>
    </citation>
    <scope>NUCLEOTIDE SEQUENCE [LARGE SCALE GENOMIC DNA]</scope>
    <source>
        <strain evidence="6">NIES-2108</strain>
    </source>
</reference>
<evidence type="ECO:0000259" key="5">
    <source>
        <dbReference type="PROSITE" id="PS50931"/>
    </source>
</evidence>
<dbReference type="EMBL" id="LXQE01000014">
    <property type="protein sequence ID" value="RCJ42350.1"/>
    <property type="molecule type" value="Genomic_DNA"/>
</dbReference>
<evidence type="ECO:0000313" key="7">
    <source>
        <dbReference type="Proteomes" id="UP000252085"/>
    </source>
</evidence>
<dbReference type="SUPFAM" id="SSF53850">
    <property type="entry name" value="Periplasmic binding protein-like II"/>
    <property type="match status" value="1"/>
</dbReference>
<proteinExistence type="inferred from homology"/>
<keyword evidence="3" id="KW-0238">DNA-binding</keyword>
<dbReference type="InterPro" id="IPR036388">
    <property type="entry name" value="WH-like_DNA-bd_sf"/>
</dbReference>
<evidence type="ECO:0000256" key="4">
    <source>
        <dbReference type="ARBA" id="ARBA00023163"/>
    </source>
</evidence>
<dbReference type="InterPro" id="IPR000847">
    <property type="entry name" value="LysR_HTH_N"/>
</dbReference>
<protein>
    <submittedName>
        <fullName evidence="6">LysR family transcriptional regulator</fullName>
    </submittedName>
</protein>
<accession>A0A367S2V7</accession>
<dbReference type="PANTHER" id="PTHR30537">
    <property type="entry name" value="HTH-TYPE TRANSCRIPTIONAL REGULATOR"/>
    <property type="match status" value="1"/>
</dbReference>
<dbReference type="Pfam" id="PF03466">
    <property type="entry name" value="LysR_substrate"/>
    <property type="match status" value="1"/>
</dbReference>
<dbReference type="PRINTS" id="PR00039">
    <property type="entry name" value="HTHLYSR"/>
</dbReference>
<name>A0A367S2V7_NOSPU</name>
<dbReference type="Proteomes" id="UP000252085">
    <property type="component" value="Unassembled WGS sequence"/>
</dbReference>
<dbReference type="GO" id="GO:0003677">
    <property type="term" value="F:DNA binding"/>
    <property type="evidence" value="ECO:0007669"/>
    <property type="project" value="UniProtKB-KW"/>
</dbReference>
<dbReference type="PANTHER" id="PTHR30537:SF5">
    <property type="entry name" value="HTH-TYPE TRANSCRIPTIONAL ACTIVATOR TTDR-RELATED"/>
    <property type="match status" value="1"/>
</dbReference>
<dbReference type="FunFam" id="1.10.10.10:FF:000001">
    <property type="entry name" value="LysR family transcriptional regulator"/>
    <property type="match status" value="1"/>
</dbReference>
<dbReference type="FunFam" id="3.40.190.290:FF:000001">
    <property type="entry name" value="Transcriptional regulator, LysR family"/>
    <property type="match status" value="1"/>
</dbReference>
<keyword evidence="4" id="KW-0804">Transcription</keyword>
<feature type="domain" description="HTH lysR-type" evidence="5">
    <location>
        <begin position="1"/>
        <end position="59"/>
    </location>
</feature>
<dbReference type="Gene3D" id="1.10.10.10">
    <property type="entry name" value="Winged helix-like DNA-binding domain superfamily/Winged helix DNA-binding domain"/>
    <property type="match status" value="1"/>
</dbReference>
<keyword evidence="2" id="KW-0805">Transcription regulation</keyword>
<dbReference type="GO" id="GO:0003700">
    <property type="term" value="F:DNA-binding transcription factor activity"/>
    <property type="evidence" value="ECO:0007669"/>
    <property type="project" value="InterPro"/>
</dbReference>
<evidence type="ECO:0000313" key="6">
    <source>
        <dbReference type="EMBL" id="RCJ42350.1"/>
    </source>
</evidence>
<evidence type="ECO:0000256" key="1">
    <source>
        <dbReference type="ARBA" id="ARBA00009437"/>
    </source>
</evidence>
<gene>
    <name evidence="6" type="ORF">A6769_37790</name>
</gene>
<dbReference type="Gene3D" id="3.40.190.290">
    <property type="match status" value="1"/>
</dbReference>
<dbReference type="InterPro" id="IPR058163">
    <property type="entry name" value="LysR-type_TF_proteobact-type"/>
</dbReference>